<accession>A0A1I6WPP9</accession>
<feature type="transmembrane region" description="Helical" evidence="1">
    <location>
        <begin position="247"/>
        <end position="267"/>
    </location>
</feature>
<keyword evidence="1" id="KW-0472">Membrane</keyword>
<organism evidence="2 3">
    <name type="scientific">Alloyangia pacifica</name>
    <dbReference type="NCBI Taxonomy" id="311180"/>
    <lineage>
        <taxon>Bacteria</taxon>
        <taxon>Pseudomonadati</taxon>
        <taxon>Pseudomonadota</taxon>
        <taxon>Alphaproteobacteria</taxon>
        <taxon>Rhodobacterales</taxon>
        <taxon>Roseobacteraceae</taxon>
        <taxon>Alloyangia</taxon>
    </lineage>
</organism>
<feature type="transmembrane region" description="Helical" evidence="1">
    <location>
        <begin position="279"/>
        <end position="296"/>
    </location>
</feature>
<dbReference type="AlphaFoldDB" id="A0A1I6WPP9"/>
<feature type="transmembrane region" description="Helical" evidence="1">
    <location>
        <begin position="180"/>
        <end position="201"/>
    </location>
</feature>
<reference evidence="3" key="1">
    <citation type="submission" date="2016-10" db="EMBL/GenBank/DDBJ databases">
        <authorList>
            <person name="Varghese N."/>
            <person name="Submissions S."/>
        </authorList>
    </citation>
    <scope>NUCLEOTIDE SEQUENCE [LARGE SCALE GENOMIC DNA]</scope>
    <source>
        <strain evidence="3">DSM 26894</strain>
    </source>
</reference>
<feature type="transmembrane region" description="Helical" evidence="1">
    <location>
        <begin position="222"/>
        <end position="241"/>
    </location>
</feature>
<evidence type="ECO:0000256" key="1">
    <source>
        <dbReference type="SAM" id="Phobius"/>
    </source>
</evidence>
<feature type="transmembrane region" description="Helical" evidence="1">
    <location>
        <begin position="308"/>
        <end position="328"/>
    </location>
</feature>
<keyword evidence="3" id="KW-1185">Reference proteome</keyword>
<keyword evidence="1" id="KW-1133">Transmembrane helix</keyword>
<gene>
    <name evidence="2" type="ORF">SAMN04488050_1332</name>
</gene>
<feature type="transmembrane region" description="Helical" evidence="1">
    <location>
        <begin position="6"/>
        <end position="26"/>
    </location>
</feature>
<feature type="transmembrane region" description="Helical" evidence="1">
    <location>
        <begin position="147"/>
        <end position="168"/>
    </location>
</feature>
<feature type="transmembrane region" description="Helical" evidence="1">
    <location>
        <begin position="65"/>
        <end position="84"/>
    </location>
</feature>
<sequence length="458" mass="50038">MGLAIAALYFGSMNFADGAFFSFIIAANEPWALHWSDFVARLTAYFMTAAPTQLVADVFDLSGPVISKFYGFLFYILICVQHVLIARLGWRHNTRYLILPVASYLFGTGLSFGFPSELQLGIGFFWLAVFLLLSGRRVLIGLSVPSAFLMLFSHEVGAFGLLIIAALTLRLPTLPRVERLGLLLCHASLLGTLVWIKFSGLSPGANGNAIFILDPRRIVKNPSLWALGLAMLAATAVFRVSPLRMSANLLTATFIGVLIPLLMAQNFNFLIGRYGSARSLMAVMMLITPLPLMFWLPPNAVPRSTAVSTSLIATVLAAALGASIGSNLSQIREWHTNYSVASAYFNSGQTEDGTPELVNLSALEAEAPEVQRALTRLGLGTSWTWPFLAFMSTLDYRPSRMVVNDRLGNSMCDSSALFPQEGSPIPKEHLEKIRAHICALDKPAGHIGLIERLRRKLG</sequence>
<dbReference type="EMBL" id="FOZW01000033">
    <property type="protein sequence ID" value="SFT27524.1"/>
    <property type="molecule type" value="Genomic_DNA"/>
</dbReference>
<name>A0A1I6WPP9_9RHOB</name>
<proteinExistence type="predicted"/>
<feature type="transmembrane region" description="Helical" evidence="1">
    <location>
        <begin position="120"/>
        <end position="140"/>
    </location>
</feature>
<dbReference type="Proteomes" id="UP000199392">
    <property type="component" value="Unassembled WGS sequence"/>
</dbReference>
<evidence type="ECO:0000313" key="3">
    <source>
        <dbReference type="Proteomes" id="UP000199392"/>
    </source>
</evidence>
<feature type="transmembrane region" description="Helical" evidence="1">
    <location>
        <begin position="96"/>
        <end position="114"/>
    </location>
</feature>
<keyword evidence="1" id="KW-0812">Transmembrane</keyword>
<protein>
    <submittedName>
        <fullName evidence="2">Uncharacterized protein</fullName>
    </submittedName>
</protein>
<evidence type="ECO:0000313" key="2">
    <source>
        <dbReference type="EMBL" id="SFT27524.1"/>
    </source>
</evidence>